<keyword evidence="2" id="KW-1185">Reference proteome</keyword>
<proteinExistence type="predicted"/>
<accession>A0ABY4TFA1</accession>
<evidence type="ECO:0000313" key="1">
    <source>
        <dbReference type="EMBL" id="URN16231.1"/>
    </source>
</evidence>
<dbReference type="Proteomes" id="UP001056383">
    <property type="component" value="Chromosome"/>
</dbReference>
<sequence>MYGPEVFARALRGDRASLDSLRRGADVLCVARGLSAVLRVGAGPDGGQEAVLAVVGSSGGGIVSRLEVPRAFRIVEAGHDATCLTLRASDGRTVRATPGQFRSHVRLLPPDRNPAYEEQLTEAFLATPLLPDADWTPDRTPPVRDGVLGTIAFDEALADYGVAVALGGRSLRLSFDGAGAGRVAELAPHAGKLAEALRSIGEDGTEFLWTWGADGTEPAEEKARFLGALRPAGLVVYRTGDFEVHFDDVSGEYFAEGYWPAVRYRADRTPVSASLEA</sequence>
<gene>
    <name evidence="1" type="ORF">MW084_10020</name>
</gene>
<organism evidence="1 2">
    <name type="scientific">Streptomyces sudanensis</name>
    <dbReference type="NCBI Taxonomy" id="436397"/>
    <lineage>
        <taxon>Bacteria</taxon>
        <taxon>Bacillati</taxon>
        <taxon>Actinomycetota</taxon>
        <taxon>Actinomycetes</taxon>
        <taxon>Kitasatosporales</taxon>
        <taxon>Streptomycetaceae</taxon>
        <taxon>Streptomyces</taxon>
    </lineage>
</organism>
<evidence type="ECO:0000313" key="2">
    <source>
        <dbReference type="Proteomes" id="UP001056383"/>
    </source>
</evidence>
<name>A0ABY4TFA1_9ACTN</name>
<reference evidence="1" key="1">
    <citation type="submission" date="2022-04" db="EMBL/GenBank/DDBJ databases">
        <title>Systematic whole-genome sequencing reveals an unexpected diversity among actinomycetoma pathogens and provides insights into their antibacterial susceptibilities.</title>
        <authorList>
            <person name="Watson A.K."/>
            <person name="Kepplinger B."/>
            <person name="Bakhiet S.M."/>
            <person name="Mhmoud N.A."/>
            <person name="Chapman J."/>
            <person name="Allenby N."/>
            <person name="Mickiewicz K."/>
            <person name="Goodfellow M."/>
            <person name="Fahal A.H."/>
            <person name="Errington J."/>
        </authorList>
    </citation>
    <scope>NUCLEOTIDE SEQUENCE</scope>
    <source>
        <strain evidence="1">SD 504</strain>
    </source>
</reference>
<dbReference type="EMBL" id="CP095474">
    <property type="protein sequence ID" value="URN16231.1"/>
    <property type="molecule type" value="Genomic_DNA"/>
</dbReference>
<protein>
    <submittedName>
        <fullName evidence="1">Uncharacterized protein</fullName>
    </submittedName>
</protein>
<dbReference type="RefSeq" id="WP_010470617.1">
    <property type="nucleotide sequence ID" value="NZ_CP095474.1"/>
</dbReference>